<sequence>MTEKIKKIRTAINGVLLLNKPLGISSTQALGRAKWLIGALKAGHTGTLDPLADGLLPLCFGHATKLAHDLLDADKTYEARVVLGQTTTTGDVEGEVIASSDAVITRAQWDVIIPQFLGDILQTPPMYSALKKDGKPLYEYARAGIEVEREARAVRILNLETVSFDYPHVVMSVTCSKGTYIRTLAQDMGDALGVGAHLSGLRRTAVAHLQLADALTLEQLEAIPESDRIATLLPLDALLQDAPAVYLPHALAARFVQGQRLALKDVHDLNQDVVEGVTLRIYWQDSGQHAGQITSQQPPVLLGLATQTRGVLSPQTVLMTVLPE</sequence>
<dbReference type="InterPro" id="IPR014780">
    <property type="entry name" value="tRNA_psdUridine_synth_TruB"/>
</dbReference>
<organism evidence="8 9">
    <name type="scientific">Ephemeroptericola cinctiostellae</name>
    <dbReference type="NCBI Taxonomy" id="2268024"/>
    <lineage>
        <taxon>Bacteria</taxon>
        <taxon>Pseudomonadati</taxon>
        <taxon>Pseudomonadota</taxon>
        <taxon>Betaproteobacteria</taxon>
        <taxon>Burkholderiales</taxon>
        <taxon>Burkholderiaceae</taxon>
        <taxon>Ephemeroptericola</taxon>
    </lineage>
</organism>
<dbReference type="InterPro" id="IPR020103">
    <property type="entry name" value="PsdUridine_synth_cat_dom_sf"/>
</dbReference>
<dbReference type="RefSeq" id="WP_114562904.1">
    <property type="nucleotide sequence ID" value="NZ_CP031124.1"/>
</dbReference>
<dbReference type="CDD" id="cd02573">
    <property type="entry name" value="PseudoU_synth_EcTruB"/>
    <property type="match status" value="1"/>
</dbReference>
<proteinExistence type="inferred from homology"/>
<accession>A0A345DBK5</accession>
<dbReference type="InterPro" id="IPR002501">
    <property type="entry name" value="PsdUridine_synth_N"/>
</dbReference>
<dbReference type="GO" id="GO:0003723">
    <property type="term" value="F:RNA binding"/>
    <property type="evidence" value="ECO:0007669"/>
    <property type="project" value="InterPro"/>
</dbReference>
<dbReference type="OrthoDB" id="9802309at2"/>
<keyword evidence="3 5" id="KW-0819">tRNA processing</keyword>
<dbReference type="Pfam" id="PF16198">
    <property type="entry name" value="TruB_C_2"/>
    <property type="match status" value="1"/>
</dbReference>
<dbReference type="Gene3D" id="3.30.2350.10">
    <property type="entry name" value="Pseudouridine synthase"/>
    <property type="match status" value="1"/>
</dbReference>
<evidence type="ECO:0000256" key="5">
    <source>
        <dbReference type="HAMAP-Rule" id="MF_01080"/>
    </source>
</evidence>
<dbReference type="NCBIfam" id="TIGR00431">
    <property type="entry name" value="TruB"/>
    <property type="match status" value="1"/>
</dbReference>
<gene>
    <name evidence="5 8" type="primary">truB</name>
    <name evidence="8" type="ORF">DTO96_101479</name>
</gene>
<evidence type="ECO:0000259" key="6">
    <source>
        <dbReference type="Pfam" id="PF01509"/>
    </source>
</evidence>
<dbReference type="KEGG" id="hyf:DTO96_101479"/>
<dbReference type="EC" id="5.4.99.25" evidence="5"/>
<evidence type="ECO:0000256" key="2">
    <source>
        <dbReference type="ARBA" id="ARBA00005642"/>
    </source>
</evidence>
<dbReference type="PANTHER" id="PTHR13767">
    <property type="entry name" value="TRNA-PSEUDOURIDINE SYNTHASE"/>
    <property type="match status" value="1"/>
</dbReference>
<evidence type="ECO:0000256" key="3">
    <source>
        <dbReference type="ARBA" id="ARBA00022694"/>
    </source>
</evidence>
<feature type="domain" description="Pseudouridine synthase II N-terminal" evidence="6">
    <location>
        <begin position="34"/>
        <end position="181"/>
    </location>
</feature>
<comment type="similarity">
    <text evidence="2 5">Belongs to the pseudouridine synthase TruB family. Type 1 subfamily.</text>
</comment>
<evidence type="ECO:0000256" key="1">
    <source>
        <dbReference type="ARBA" id="ARBA00000385"/>
    </source>
</evidence>
<protein>
    <recommendedName>
        <fullName evidence="5">tRNA pseudouridine synthase B</fullName>
        <ecNumber evidence="5">5.4.99.25</ecNumber>
    </recommendedName>
    <alternativeName>
        <fullName evidence="5">tRNA pseudouridine(55) synthase</fullName>
        <shortName evidence="5">Psi55 synthase</shortName>
    </alternativeName>
    <alternativeName>
        <fullName evidence="5">tRNA pseudouridylate synthase</fullName>
    </alternativeName>
    <alternativeName>
        <fullName evidence="5">tRNA-uridine isomerase</fullName>
    </alternativeName>
</protein>
<dbReference type="Pfam" id="PF01509">
    <property type="entry name" value="TruB_N"/>
    <property type="match status" value="1"/>
</dbReference>
<dbReference type="HAMAP" id="MF_01080">
    <property type="entry name" value="TruB_bact"/>
    <property type="match status" value="1"/>
</dbReference>
<dbReference type="InterPro" id="IPR032819">
    <property type="entry name" value="TruB_C"/>
</dbReference>
<comment type="function">
    <text evidence="5">Responsible for synthesis of pseudouridine from uracil-55 in the psi GC loop of transfer RNAs.</text>
</comment>
<dbReference type="GO" id="GO:1990481">
    <property type="term" value="P:mRNA pseudouridine synthesis"/>
    <property type="evidence" value="ECO:0007669"/>
    <property type="project" value="TreeGrafter"/>
</dbReference>
<dbReference type="EMBL" id="CP031124">
    <property type="protein sequence ID" value="AXF85743.1"/>
    <property type="molecule type" value="Genomic_DNA"/>
</dbReference>
<dbReference type="GO" id="GO:0160148">
    <property type="term" value="F:tRNA pseudouridine(55) synthase activity"/>
    <property type="evidence" value="ECO:0007669"/>
    <property type="project" value="UniProtKB-EC"/>
</dbReference>
<dbReference type="GO" id="GO:0031119">
    <property type="term" value="P:tRNA pseudouridine synthesis"/>
    <property type="evidence" value="ECO:0007669"/>
    <property type="project" value="UniProtKB-UniRule"/>
</dbReference>
<reference evidence="9" key="1">
    <citation type="submission" date="2018-07" db="EMBL/GenBank/DDBJ databases">
        <authorList>
            <person name="Kim H."/>
        </authorList>
    </citation>
    <scope>NUCLEOTIDE SEQUENCE [LARGE SCALE GENOMIC DNA]</scope>
    <source>
        <strain evidence="9">F02</strain>
    </source>
</reference>
<dbReference type="PANTHER" id="PTHR13767:SF2">
    <property type="entry name" value="PSEUDOURIDYLATE SYNTHASE TRUB1"/>
    <property type="match status" value="1"/>
</dbReference>
<keyword evidence="4 5" id="KW-0413">Isomerase</keyword>
<name>A0A345DBK5_9BURK</name>
<keyword evidence="9" id="KW-1185">Reference proteome</keyword>
<feature type="active site" description="Nucleophile" evidence="5">
    <location>
        <position position="49"/>
    </location>
</feature>
<comment type="catalytic activity">
    <reaction evidence="1 5">
        <text>uridine(55) in tRNA = pseudouridine(55) in tRNA</text>
        <dbReference type="Rhea" id="RHEA:42532"/>
        <dbReference type="Rhea" id="RHEA-COMP:10101"/>
        <dbReference type="Rhea" id="RHEA-COMP:10102"/>
        <dbReference type="ChEBI" id="CHEBI:65314"/>
        <dbReference type="ChEBI" id="CHEBI:65315"/>
        <dbReference type="EC" id="5.4.99.25"/>
    </reaction>
</comment>
<dbReference type="SUPFAM" id="SSF55120">
    <property type="entry name" value="Pseudouridine synthase"/>
    <property type="match status" value="1"/>
</dbReference>
<evidence type="ECO:0000256" key="4">
    <source>
        <dbReference type="ARBA" id="ARBA00023235"/>
    </source>
</evidence>
<feature type="domain" description="tRNA pseudouridylate synthase B C-terminal" evidence="7">
    <location>
        <begin position="182"/>
        <end position="239"/>
    </location>
</feature>
<dbReference type="AlphaFoldDB" id="A0A345DBK5"/>
<evidence type="ECO:0000259" key="7">
    <source>
        <dbReference type="Pfam" id="PF16198"/>
    </source>
</evidence>
<dbReference type="Proteomes" id="UP000252182">
    <property type="component" value="Chromosome"/>
</dbReference>
<evidence type="ECO:0000313" key="8">
    <source>
        <dbReference type="EMBL" id="AXF85743.1"/>
    </source>
</evidence>
<evidence type="ECO:0000313" key="9">
    <source>
        <dbReference type="Proteomes" id="UP000252182"/>
    </source>
</evidence>